<dbReference type="EMBL" id="GBRH01215893">
    <property type="protein sequence ID" value="JAD82002.1"/>
    <property type="molecule type" value="Transcribed_RNA"/>
</dbReference>
<name>A0A0A9DE28_ARUDO</name>
<sequence>MAQLFVSTTPNQHQPDAARTHLILSAELTGTQAAEGSVGIPPRRSWHSCFMYSIAHRLSPAGFQVFSIQPCRTHEYSMASARVTVLIAICAQSVAADSSSGK</sequence>
<dbReference type="AlphaFoldDB" id="A0A0A9DE28"/>
<evidence type="ECO:0000313" key="1">
    <source>
        <dbReference type="EMBL" id="JAD82002.1"/>
    </source>
</evidence>
<proteinExistence type="predicted"/>
<protein>
    <submittedName>
        <fullName evidence="1">Uncharacterized protein</fullName>
    </submittedName>
</protein>
<reference evidence="1" key="1">
    <citation type="submission" date="2014-09" db="EMBL/GenBank/DDBJ databases">
        <authorList>
            <person name="Magalhaes I.L.F."/>
            <person name="Oliveira U."/>
            <person name="Santos F.R."/>
            <person name="Vidigal T.H.D.A."/>
            <person name="Brescovit A.D."/>
            <person name="Santos A.J."/>
        </authorList>
    </citation>
    <scope>NUCLEOTIDE SEQUENCE</scope>
    <source>
        <tissue evidence="1">Shoot tissue taken approximately 20 cm above the soil surface</tissue>
    </source>
</reference>
<accession>A0A0A9DE28</accession>
<reference evidence="1" key="2">
    <citation type="journal article" date="2015" name="Data Brief">
        <title>Shoot transcriptome of the giant reed, Arundo donax.</title>
        <authorList>
            <person name="Barrero R.A."/>
            <person name="Guerrero F.D."/>
            <person name="Moolhuijzen P."/>
            <person name="Goolsby J.A."/>
            <person name="Tidwell J."/>
            <person name="Bellgard S.E."/>
            <person name="Bellgard M.I."/>
        </authorList>
    </citation>
    <scope>NUCLEOTIDE SEQUENCE</scope>
    <source>
        <tissue evidence="1">Shoot tissue taken approximately 20 cm above the soil surface</tissue>
    </source>
</reference>
<organism evidence="1">
    <name type="scientific">Arundo donax</name>
    <name type="common">Giant reed</name>
    <name type="synonym">Donax arundinaceus</name>
    <dbReference type="NCBI Taxonomy" id="35708"/>
    <lineage>
        <taxon>Eukaryota</taxon>
        <taxon>Viridiplantae</taxon>
        <taxon>Streptophyta</taxon>
        <taxon>Embryophyta</taxon>
        <taxon>Tracheophyta</taxon>
        <taxon>Spermatophyta</taxon>
        <taxon>Magnoliopsida</taxon>
        <taxon>Liliopsida</taxon>
        <taxon>Poales</taxon>
        <taxon>Poaceae</taxon>
        <taxon>PACMAD clade</taxon>
        <taxon>Arundinoideae</taxon>
        <taxon>Arundineae</taxon>
        <taxon>Arundo</taxon>
    </lineage>
</organism>